<proteinExistence type="predicted"/>
<keyword evidence="1" id="KW-0732">Signal</keyword>
<reference evidence="3" key="1">
    <citation type="submission" date="2024-06" db="EMBL/GenBank/DDBJ databases">
        <title>Multi-omics analyses provide insights into the biosynthesis of the anticancer antibiotic pleurotin in Hohenbuehelia grisea.</title>
        <authorList>
            <person name="Weaver J.A."/>
            <person name="Alberti F."/>
        </authorList>
    </citation>
    <scope>NUCLEOTIDE SEQUENCE [LARGE SCALE GENOMIC DNA]</scope>
    <source>
        <strain evidence="3">T-177</strain>
    </source>
</reference>
<evidence type="ECO:0000256" key="1">
    <source>
        <dbReference type="SAM" id="SignalP"/>
    </source>
</evidence>
<organism evidence="2 3">
    <name type="scientific">Hohenbuehelia grisea</name>
    <dbReference type="NCBI Taxonomy" id="104357"/>
    <lineage>
        <taxon>Eukaryota</taxon>
        <taxon>Fungi</taxon>
        <taxon>Dikarya</taxon>
        <taxon>Basidiomycota</taxon>
        <taxon>Agaricomycotina</taxon>
        <taxon>Agaricomycetes</taxon>
        <taxon>Agaricomycetidae</taxon>
        <taxon>Agaricales</taxon>
        <taxon>Pleurotineae</taxon>
        <taxon>Pleurotaceae</taxon>
        <taxon>Hohenbuehelia</taxon>
    </lineage>
</organism>
<comment type="caution">
    <text evidence="2">The sequence shown here is derived from an EMBL/GenBank/DDBJ whole genome shotgun (WGS) entry which is preliminary data.</text>
</comment>
<name>A0ABR3JVZ0_9AGAR</name>
<evidence type="ECO:0000313" key="3">
    <source>
        <dbReference type="Proteomes" id="UP001556367"/>
    </source>
</evidence>
<protein>
    <submittedName>
        <fullName evidence="2">Uncharacterized protein</fullName>
    </submittedName>
</protein>
<evidence type="ECO:0000313" key="2">
    <source>
        <dbReference type="EMBL" id="KAL0959252.1"/>
    </source>
</evidence>
<feature type="signal peptide" evidence="1">
    <location>
        <begin position="1"/>
        <end position="18"/>
    </location>
</feature>
<keyword evidence="3" id="KW-1185">Reference proteome</keyword>
<sequence length="58" mass="5976">MRLQLAALVLAAAGGALAVGDQTCTCDGVVFPAQTDVQSAILGTKSGKYPEKIQNREV</sequence>
<dbReference type="EMBL" id="JASNQZ010000003">
    <property type="protein sequence ID" value="KAL0959252.1"/>
    <property type="molecule type" value="Genomic_DNA"/>
</dbReference>
<gene>
    <name evidence="2" type="ORF">HGRIS_014523</name>
</gene>
<dbReference type="Proteomes" id="UP001556367">
    <property type="component" value="Unassembled WGS sequence"/>
</dbReference>
<accession>A0ABR3JVZ0</accession>
<feature type="chain" id="PRO_5045988112" evidence="1">
    <location>
        <begin position="19"/>
        <end position="58"/>
    </location>
</feature>